<keyword evidence="1" id="KW-0472">Membrane</keyword>
<accession>A0A645BL33</accession>
<organism evidence="2">
    <name type="scientific">bioreactor metagenome</name>
    <dbReference type="NCBI Taxonomy" id="1076179"/>
    <lineage>
        <taxon>unclassified sequences</taxon>
        <taxon>metagenomes</taxon>
        <taxon>ecological metagenomes</taxon>
    </lineage>
</organism>
<sequence>MKTNFKNWFSSLFTVSVGLGLLSVPEFGSGALSFLQPVNARDDVPTIVAISSMLSHFFDFIFLPPYNFKIYITLKLIRAIFKNFKLHMDSYFLWSLNFVTIINSILIKIKILLFLFFIKIFYLKVFSFNFTFTTCKTFFT</sequence>
<dbReference type="AlphaFoldDB" id="A0A645BL33"/>
<gene>
    <name evidence="2" type="ORF">SDC9_113076</name>
</gene>
<evidence type="ECO:0000256" key="1">
    <source>
        <dbReference type="SAM" id="Phobius"/>
    </source>
</evidence>
<comment type="caution">
    <text evidence="2">The sequence shown here is derived from an EMBL/GenBank/DDBJ whole genome shotgun (WGS) entry which is preliminary data.</text>
</comment>
<feature type="transmembrane region" description="Helical" evidence="1">
    <location>
        <begin position="91"/>
        <end position="118"/>
    </location>
</feature>
<keyword evidence="1" id="KW-0812">Transmembrane</keyword>
<name>A0A645BL33_9ZZZZ</name>
<dbReference type="EMBL" id="VSSQ01020928">
    <property type="protein sequence ID" value="MPM66169.1"/>
    <property type="molecule type" value="Genomic_DNA"/>
</dbReference>
<evidence type="ECO:0000313" key="2">
    <source>
        <dbReference type="EMBL" id="MPM66169.1"/>
    </source>
</evidence>
<protein>
    <submittedName>
        <fullName evidence="2">Uncharacterized protein</fullName>
    </submittedName>
</protein>
<proteinExistence type="predicted"/>
<keyword evidence="1" id="KW-1133">Transmembrane helix</keyword>
<reference evidence="2" key="1">
    <citation type="submission" date="2019-08" db="EMBL/GenBank/DDBJ databases">
        <authorList>
            <person name="Kucharzyk K."/>
            <person name="Murdoch R.W."/>
            <person name="Higgins S."/>
            <person name="Loffler F."/>
        </authorList>
    </citation>
    <scope>NUCLEOTIDE SEQUENCE</scope>
</reference>